<proteinExistence type="predicted"/>
<dbReference type="PANTHER" id="PTHR16220">
    <property type="entry name" value="WD REPEAT PROTEIN 8-RELATED"/>
    <property type="match status" value="1"/>
</dbReference>
<dbReference type="RefSeq" id="XP_025353947.1">
    <property type="nucleotide sequence ID" value="XM_025497353.1"/>
</dbReference>
<dbReference type="InterPro" id="IPR015943">
    <property type="entry name" value="WD40/YVTN_repeat-like_dom_sf"/>
</dbReference>
<evidence type="ECO:0000313" key="1">
    <source>
        <dbReference type="EMBL" id="PWN33645.1"/>
    </source>
</evidence>
<dbReference type="GO" id="GO:1990811">
    <property type="term" value="C:MWP complex"/>
    <property type="evidence" value="ECO:0007669"/>
    <property type="project" value="TreeGrafter"/>
</dbReference>
<dbReference type="EMBL" id="KZ819604">
    <property type="protein sequence ID" value="PWN33645.1"/>
    <property type="molecule type" value="Genomic_DNA"/>
</dbReference>
<dbReference type="Pfam" id="PF07676">
    <property type="entry name" value="PD40"/>
    <property type="match status" value="1"/>
</dbReference>
<organism evidence="1 2">
    <name type="scientific">Meira miltonrushii</name>
    <dbReference type="NCBI Taxonomy" id="1280837"/>
    <lineage>
        <taxon>Eukaryota</taxon>
        <taxon>Fungi</taxon>
        <taxon>Dikarya</taxon>
        <taxon>Basidiomycota</taxon>
        <taxon>Ustilaginomycotina</taxon>
        <taxon>Exobasidiomycetes</taxon>
        <taxon>Exobasidiales</taxon>
        <taxon>Brachybasidiaceae</taxon>
        <taxon>Meira</taxon>
    </lineage>
</organism>
<reference evidence="1 2" key="1">
    <citation type="journal article" date="2018" name="Mol. Biol. Evol.">
        <title>Broad Genomic Sampling Reveals a Smut Pathogenic Ancestry of the Fungal Clade Ustilaginomycotina.</title>
        <authorList>
            <person name="Kijpornyongpan T."/>
            <person name="Mondo S.J."/>
            <person name="Barry K."/>
            <person name="Sandor L."/>
            <person name="Lee J."/>
            <person name="Lipzen A."/>
            <person name="Pangilinan J."/>
            <person name="LaButti K."/>
            <person name="Hainaut M."/>
            <person name="Henrissat B."/>
            <person name="Grigoriev I.V."/>
            <person name="Spatafora J.W."/>
            <person name="Aime M.C."/>
        </authorList>
    </citation>
    <scope>NUCLEOTIDE SEQUENCE [LARGE SCALE GENOMIC DNA]</scope>
    <source>
        <strain evidence="1 2">MCA 3882</strain>
    </source>
</reference>
<evidence type="ECO:0000313" key="2">
    <source>
        <dbReference type="Proteomes" id="UP000245771"/>
    </source>
</evidence>
<keyword evidence="2" id="KW-1185">Reference proteome</keyword>
<dbReference type="PANTHER" id="PTHR16220:SF0">
    <property type="entry name" value="WD REPEAT-CONTAINING PROTEIN WRAP73"/>
    <property type="match status" value="1"/>
</dbReference>
<gene>
    <name evidence="1" type="ORF">FA14DRAFT_147591</name>
</gene>
<dbReference type="OrthoDB" id="308690at2759"/>
<dbReference type="GeneID" id="37019134"/>
<dbReference type="SUPFAM" id="SSF82171">
    <property type="entry name" value="DPP6 N-terminal domain-like"/>
    <property type="match status" value="1"/>
</dbReference>
<dbReference type="Proteomes" id="UP000245771">
    <property type="component" value="Unassembled WGS sequence"/>
</dbReference>
<dbReference type="AlphaFoldDB" id="A0A316VDW3"/>
<accession>A0A316VDW3</accession>
<name>A0A316VDW3_9BASI</name>
<sequence length="493" mass="54221">MLESLGTILQIRVSTTLQVVRAWTLPFAVQCVRWSPDGSMIMLLGKNRIRIMAVDPRTAAHFYSGDQTIDGNMGPDAIFSVEAGAEGLIGGQWINNATICGFTSDHLQAMLYDIETGSVAVIKNTKSNKAFISPSHSYIAFLTKQDGNDFVTILKSCKNVHEDTSEWRVMQEFSAKTSDSSGICWSPDERYLAVWEGMLEYKIQIFSLFGHLQATYAIEADIPTTMLPSALPTNAGSLMSHSAAGLGIRELRWSPSGNFIVAGDYYDRIRLVETREWSECISFDLSSIASSRAQTDSALGWKEPSEWESNASDRTIQSFDPFGLPSVLPSTQGELNRLNPKAGISWLEFNGSGDMLAVRSDNLANTLFVFAIPSSSFDGPPSLLAVINLSCPISQALWRPSKTKSEGTEFHTDELSFMSQTNAIHTWRRTRSEAEDLQIVEAIPIPIDAFAAKHASFSPDGRTLTITSDDNTFCCAMDAVQSNSHSDYSQSHL</sequence>
<dbReference type="GO" id="GO:0005815">
    <property type="term" value="C:microtubule organizing center"/>
    <property type="evidence" value="ECO:0007669"/>
    <property type="project" value="TreeGrafter"/>
</dbReference>
<dbReference type="STRING" id="1280837.A0A316VDW3"/>
<dbReference type="InParanoid" id="A0A316VDW3"/>
<dbReference type="InterPro" id="IPR001680">
    <property type="entry name" value="WD40_rpt"/>
</dbReference>
<dbReference type="Pfam" id="PF00400">
    <property type="entry name" value="WD40"/>
    <property type="match status" value="1"/>
</dbReference>
<protein>
    <recommendedName>
        <fullName evidence="3">WD40 repeat-like protein</fullName>
    </recommendedName>
</protein>
<dbReference type="GO" id="GO:1990810">
    <property type="term" value="P:microtubule anchoring at mitotic spindle pole body"/>
    <property type="evidence" value="ECO:0007669"/>
    <property type="project" value="TreeGrafter"/>
</dbReference>
<dbReference type="InterPro" id="IPR011659">
    <property type="entry name" value="WD40"/>
</dbReference>
<evidence type="ECO:0008006" key="3">
    <source>
        <dbReference type="Google" id="ProtNLM"/>
    </source>
</evidence>
<dbReference type="InterPro" id="IPR052778">
    <property type="entry name" value="Centrosome-WD_assoc"/>
</dbReference>
<dbReference type="Gene3D" id="2.130.10.10">
    <property type="entry name" value="YVTN repeat-like/Quinoprotein amine dehydrogenase"/>
    <property type="match status" value="2"/>
</dbReference>